<reference evidence="1" key="1">
    <citation type="submission" date="2017-05" db="UniProtKB">
        <authorList>
            <consortium name="EnsemblMetazoa"/>
        </authorList>
    </citation>
    <scope>IDENTIFICATION</scope>
</reference>
<sequence>TEKIKIACVDVVDENCSTAKFDKKQEKKLEKIIHQPSKTAGLETVLSVAVGCRVMLRRNIDVTVGLVKRPL</sequence>
<proteinExistence type="predicted"/>
<organism evidence="1">
    <name type="scientific">Amphimedon queenslandica</name>
    <name type="common">Sponge</name>
    <dbReference type="NCBI Taxonomy" id="400682"/>
    <lineage>
        <taxon>Eukaryota</taxon>
        <taxon>Metazoa</taxon>
        <taxon>Porifera</taxon>
        <taxon>Demospongiae</taxon>
        <taxon>Heteroscleromorpha</taxon>
        <taxon>Haplosclerida</taxon>
        <taxon>Niphatidae</taxon>
        <taxon>Amphimedon</taxon>
    </lineage>
</organism>
<dbReference type="InParanoid" id="A0A1X7V2E5"/>
<evidence type="ECO:0000313" key="1">
    <source>
        <dbReference type="EnsemblMetazoa" id="Aqu2.1.33969_001"/>
    </source>
</evidence>
<accession>A0A1X7V2E5</accession>
<protein>
    <recommendedName>
        <fullName evidence="2">ATP-dependent DNA helicase</fullName>
    </recommendedName>
</protein>
<name>A0A1X7V2E5_AMPQE</name>
<evidence type="ECO:0008006" key="2">
    <source>
        <dbReference type="Google" id="ProtNLM"/>
    </source>
</evidence>
<dbReference type="AlphaFoldDB" id="A0A1X7V2E5"/>
<dbReference type="EnsemblMetazoa" id="Aqu2.1.33969_001">
    <property type="protein sequence ID" value="Aqu2.1.33969_001"/>
    <property type="gene ID" value="Aqu2.1.33969"/>
</dbReference>